<proteinExistence type="predicted"/>
<dbReference type="Proteomes" id="UP000077262">
    <property type="component" value="Unassembled WGS sequence"/>
</dbReference>
<evidence type="ECO:0000313" key="3">
    <source>
        <dbReference type="Proteomes" id="UP000077262"/>
    </source>
</evidence>
<comment type="caution">
    <text evidence="2">The sequence shown here is derived from an EMBL/GenBank/DDBJ whole genome shotgun (WGS) entry which is preliminary data.</text>
</comment>
<reference evidence="2 3" key="1">
    <citation type="submission" date="2016-02" db="EMBL/GenBank/DDBJ databases">
        <authorList>
            <person name="Wen L."/>
            <person name="He K."/>
            <person name="Yang H."/>
        </authorList>
    </citation>
    <scope>NUCLEOTIDE SEQUENCE [LARGE SCALE GENOMIC DNA]</scope>
    <source>
        <strain evidence="2 3">CD09_2</strain>
    </source>
</reference>
<accession>A0A177JAK3</accession>
<keyword evidence="1" id="KW-0472">Membrane</keyword>
<evidence type="ECO:0000256" key="1">
    <source>
        <dbReference type="SAM" id="Phobius"/>
    </source>
</evidence>
<dbReference type="AlphaFoldDB" id="A0A177JAK3"/>
<protein>
    <submittedName>
        <fullName evidence="2">Uncharacterized protein</fullName>
    </submittedName>
</protein>
<sequence length="69" mass="7517">MIELCSIVVLRVLKNGIAGSESGLATYFGAFLDVRFMTGWQAGILVARFIDILSSIIAMCYLPFLISIS</sequence>
<evidence type="ECO:0000313" key="2">
    <source>
        <dbReference type="EMBL" id="OAH38150.1"/>
    </source>
</evidence>
<organism evidence="2 3">
    <name type="scientific">Sphingobium yanoikuyae</name>
    <name type="common">Sphingomonas yanoikuyae</name>
    <dbReference type="NCBI Taxonomy" id="13690"/>
    <lineage>
        <taxon>Bacteria</taxon>
        <taxon>Pseudomonadati</taxon>
        <taxon>Pseudomonadota</taxon>
        <taxon>Alphaproteobacteria</taxon>
        <taxon>Sphingomonadales</taxon>
        <taxon>Sphingomonadaceae</taxon>
        <taxon>Sphingobium</taxon>
    </lineage>
</organism>
<keyword evidence="1" id="KW-1133">Transmembrane helix</keyword>
<name>A0A177JAK3_SPHYA</name>
<gene>
    <name evidence="2" type="ORF">AX777_23405</name>
</gene>
<keyword evidence="1" id="KW-0812">Transmembrane</keyword>
<dbReference type="EMBL" id="LSTR01000083">
    <property type="protein sequence ID" value="OAH38150.1"/>
    <property type="molecule type" value="Genomic_DNA"/>
</dbReference>
<feature type="transmembrane region" description="Helical" evidence="1">
    <location>
        <begin position="45"/>
        <end position="66"/>
    </location>
</feature>